<keyword evidence="1" id="KW-0812">Transmembrane</keyword>
<dbReference type="Proteomes" id="UP000635565">
    <property type="component" value="Unassembled WGS sequence"/>
</dbReference>
<dbReference type="SUPFAM" id="SSF50475">
    <property type="entry name" value="FMN-binding split barrel"/>
    <property type="match status" value="1"/>
</dbReference>
<name>A0ABQ3VBH2_9CHLR</name>
<gene>
    <name evidence="2" type="ORF">KSZ_07640</name>
</gene>
<evidence type="ECO:0000313" key="3">
    <source>
        <dbReference type="Proteomes" id="UP000635565"/>
    </source>
</evidence>
<dbReference type="Gene3D" id="2.30.110.10">
    <property type="entry name" value="Electron Transport, Fmn-binding Protein, Chain A"/>
    <property type="match status" value="1"/>
</dbReference>
<protein>
    <recommendedName>
        <fullName evidence="4">Pyridoxamine 5'-phosphate oxidase putative domain-containing protein</fullName>
    </recommendedName>
</protein>
<evidence type="ECO:0000256" key="1">
    <source>
        <dbReference type="SAM" id="Phobius"/>
    </source>
</evidence>
<keyword evidence="3" id="KW-1185">Reference proteome</keyword>
<accession>A0ABQ3VBH2</accession>
<keyword evidence="1" id="KW-1133">Transmembrane helix</keyword>
<evidence type="ECO:0000313" key="2">
    <source>
        <dbReference type="EMBL" id="GHO82758.1"/>
    </source>
</evidence>
<organism evidence="2 3">
    <name type="scientific">Dictyobacter formicarum</name>
    <dbReference type="NCBI Taxonomy" id="2778368"/>
    <lineage>
        <taxon>Bacteria</taxon>
        <taxon>Bacillati</taxon>
        <taxon>Chloroflexota</taxon>
        <taxon>Ktedonobacteria</taxon>
        <taxon>Ktedonobacterales</taxon>
        <taxon>Dictyobacteraceae</taxon>
        <taxon>Dictyobacter</taxon>
    </lineage>
</organism>
<comment type="caution">
    <text evidence="2">The sequence shown here is derived from an EMBL/GenBank/DDBJ whole genome shotgun (WGS) entry which is preliminary data.</text>
</comment>
<feature type="transmembrane region" description="Helical" evidence="1">
    <location>
        <begin position="63"/>
        <end position="79"/>
    </location>
</feature>
<evidence type="ECO:0008006" key="4">
    <source>
        <dbReference type="Google" id="ProtNLM"/>
    </source>
</evidence>
<sequence>MKNTRFSQTKGCQKYKNLQKDSRVALSIVDPQNPYRYLEVRGRMIRIEEDEDVRFINPMAKKYMGVWTLILITVLVMSAW</sequence>
<dbReference type="InterPro" id="IPR012349">
    <property type="entry name" value="Split_barrel_FMN-bd"/>
</dbReference>
<keyword evidence="1" id="KW-0472">Membrane</keyword>
<reference evidence="2 3" key="1">
    <citation type="journal article" date="2021" name="Int. J. Syst. Evol. Microbiol.">
        <title>Reticulibacter mediterranei gen. nov., sp. nov., within the new family Reticulibacteraceae fam. nov., and Ktedonospora formicarum gen. nov., sp. nov., Ktedonobacter robiniae sp. nov., Dictyobacter formicarum sp. nov. and Dictyobacter arantiisoli sp. nov., belonging to the class Ktedonobacteria.</title>
        <authorList>
            <person name="Yabe S."/>
            <person name="Zheng Y."/>
            <person name="Wang C.M."/>
            <person name="Sakai Y."/>
            <person name="Abe K."/>
            <person name="Yokota A."/>
            <person name="Donadio S."/>
            <person name="Cavaletti L."/>
            <person name="Monciardini P."/>
        </authorList>
    </citation>
    <scope>NUCLEOTIDE SEQUENCE [LARGE SCALE GENOMIC DNA]</scope>
    <source>
        <strain evidence="2 3">SOSP1-9</strain>
    </source>
</reference>
<proteinExistence type="predicted"/>
<dbReference type="EMBL" id="BNJJ01000002">
    <property type="protein sequence ID" value="GHO82758.1"/>
    <property type="molecule type" value="Genomic_DNA"/>
</dbReference>